<organism evidence="2 3">
    <name type="scientific">Achlya hypogyna</name>
    <name type="common">Oomycete</name>
    <name type="synonym">Protoachlya hypogyna</name>
    <dbReference type="NCBI Taxonomy" id="1202772"/>
    <lineage>
        <taxon>Eukaryota</taxon>
        <taxon>Sar</taxon>
        <taxon>Stramenopiles</taxon>
        <taxon>Oomycota</taxon>
        <taxon>Saprolegniomycetes</taxon>
        <taxon>Saprolegniales</taxon>
        <taxon>Achlyaceae</taxon>
        <taxon>Achlya</taxon>
    </lineage>
</organism>
<gene>
    <name evidence="2" type="ORF">ACHHYP_02726</name>
</gene>
<keyword evidence="3" id="KW-1185">Reference proteome</keyword>
<evidence type="ECO:0000313" key="2">
    <source>
        <dbReference type="EMBL" id="OQR93286.1"/>
    </source>
</evidence>
<sequence>MAAAWAGELELRLNANQLFLGVIGSGLWIYSLSQNDWLTQAPLSGGLFSIAINVPCDAYNANMTTSANVSGTWGDVCKYVAVNASSLECGLGNDTLLPPATTTYFATNTAHYVAMCARIDAHVQVAYLLIAATVFSLIALGIGTSFLLRDVLVSKYIAVLPSVLYFVSALFGLGASLHWHASFADAFPCTGSGYILAIVGTALLFGVAVAMVVTGCLPGLCAITGEPRPIAQQGFGLRIRRSCLWCSRSCRRRRDPLADGYHATV</sequence>
<dbReference type="OrthoDB" id="74501at2759"/>
<feature type="transmembrane region" description="Helical" evidence="1">
    <location>
        <begin position="160"/>
        <end position="181"/>
    </location>
</feature>
<dbReference type="AlphaFoldDB" id="A0A1V9Z5M6"/>
<name>A0A1V9Z5M6_ACHHY</name>
<dbReference type="Proteomes" id="UP000243579">
    <property type="component" value="Unassembled WGS sequence"/>
</dbReference>
<comment type="caution">
    <text evidence="2">The sequence shown here is derived from an EMBL/GenBank/DDBJ whole genome shotgun (WGS) entry which is preliminary data.</text>
</comment>
<dbReference type="EMBL" id="JNBR01000417">
    <property type="protein sequence ID" value="OQR93286.1"/>
    <property type="molecule type" value="Genomic_DNA"/>
</dbReference>
<evidence type="ECO:0000256" key="1">
    <source>
        <dbReference type="SAM" id="Phobius"/>
    </source>
</evidence>
<proteinExistence type="predicted"/>
<keyword evidence="1" id="KW-0812">Transmembrane</keyword>
<keyword evidence="1" id="KW-1133">Transmembrane helix</keyword>
<evidence type="ECO:0000313" key="3">
    <source>
        <dbReference type="Proteomes" id="UP000243579"/>
    </source>
</evidence>
<protein>
    <recommendedName>
        <fullName evidence="4">Transmembrane protein</fullName>
    </recommendedName>
</protein>
<keyword evidence="1" id="KW-0472">Membrane</keyword>
<evidence type="ECO:0008006" key="4">
    <source>
        <dbReference type="Google" id="ProtNLM"/>
    </source>
</evidence>
<accession>A0A1V9Z5M6</accession>
<feature type="transmembrane region" description="Helical" evidence="1">
    <location>
        <begin position="125"/>
        <end position="148"/>
    </location>
</feature>
<reference evidence="2 3" key="1">
    <citation type="journal article" date="2014" name="Genome Biol. Evol.">
        <title>The secreted proteins of Achlya hypogyna and Thraustotheca clavata identify the ancestral oomycete secretome and reveal gene acquisitions by horizontal gene transfer.</title>
        <authorList>
            <person name="Misner I."/>
            <person name="Blouin N."/>
            <person name="Leonard G."/>
            <person name="Richards T.A."/>
            <person name="Lane C.E."/>
        </authorList>
    </citation>
    <scope>NUCLEOTIDE SEQUENCE [LARGE SCALE GENOMIC DNA]</scope>
    <source>
        <strain evidence="2 3">ATCC 48635</strain>
    </source>
</reference>
<feature type="transmembrane region" description="Helical" evidence="1">
    <location>
        <begin position="193"/>
        <end position="223"/>
    </location>
</feature>